<evidence type="ECO:0000256" key="3">
    <source>
        <dbReference type="SAM" id="Phobius"/>
    </source>
</evidence>
<dbReference type="Proteomes" id="UP000315295">
    <property type="component" value="Unassembled WGS sequence"/>
</dbReference>
<evidence type="ECO:0000313" key="4">
    <source>
        <dbReference type="EMBL" id="TQD95327.1"/>
    </source>
</evidence>
<name>A0A540M997_MALBA</name>
<gene>
    <name evidence="4" type="ORF">C1H46_019119</name>
</gene>
<keyword evidence="5" id="KW-1185">Reference proteome</keyword>
<accession>A0A540M997</accession>
<evidence type="ECO:0000256" key="2">
    <source>
        <dbReference type="ARBA" id="ARBA00023136"/>
    </source>
</evidence>
<keyword evidence="3" id="KW-1133">Transmembrane helix</keyword>
<dbReference type="PANTHER" id="PTHR31415">
    <property type="entry name" value="OS05G0367900 PROTEIN"/>
    <property type="match status" value="1"/>
</dbReference>
<reference evidence="4 5" key="1">
    <citation type="journal article" date="2019" name="G3 (Bethesda)">
        <title>Sequencing of a Wild Apple (Malus baccata) Genome Unravels the Differences Between Cultivated and Wild Apple Species Regarding Disease Resistance and Cold Tolerance.</title>
        <authorList>
            <person name="Chen X."/>
        </authorList>
    </citation>
    <scope>NUCLEOTIDE SEQUENCE [LARGE SCALE GENOMIC DNA]</scope>
    <source>
        <strain evidence="5">cv. Shandingzi</strain>
        <tissue evidence="4">Leaves</tissue>
    </source>
</reference>
<keyword evidence="3" id="KW-0812">Transmembrane</keyword>
<proteinExistence type="predicted"/>
<keyword evidence="2 3" id="KW-0472">Membrane</keyword>
<evidence type="ECO:0000256" key="1">
    <source>
        <dbReference type="ARBA" id="ARBA00004370"/>
    </source>
</evidence>
<organism evidence="4 5">
    <name type="scientific">Malus baccata</name>
    <name type="common">Siberian crab apple</name>
    <name type="synonym">Pyrus baccata</name>
    <dbReference type="NCBI Taxonomy" id="106549"/>
    <lineage>
        <taxon>Eukaryota</taxon>
        <taxon>Viridiplantae</taxon>
        <taxon>Streptophyta</taxon>
        <taxon>Embryophyta</taxon>
        <taxon>Tracheophyta</taxon>
        <taxon>Spermatophyta</taxon>
        <taxon>Magnoliopsida</taxon>
        <taxon>eudicotyledons</taxon>
        <taxon>Gunneridae</taxon>
        <taxon>Pentapetalae</taxon>
        <taxon>rosids</taxon>
        <taxon>fabids</taxon>
        <taxon>Rosales</taxon>
        <taxon>Rosaceae</taxon>
        <taxon>Amygdaloideae</taxon>
        <taxon>Maleae</taxon>
        <taxon>Malus</taxon>
    </lineage>
</organism>
<dbReference type="InterPro" id="IPR044839">
    <property type="entry name" value="NDR1-like"/>
</dbReference>
<comment type="caution">
    <text evidence="4">The sequence shown here is derived from an EMBL/GenBank/DDBJ whole genome shotgun (WGS) entry which is preliminary data.</text>
</comment>
<dbReference type="PANTHER" id="PTHR31415:SF172">
    <property type="entry name" value="TRANSMEMBRANE PROTEIN"/>
    <property type="match status" value="1"/>
</dbReference>
<dbReference type="GO" id="GO:0098542">
    <property type="term" value="P:defense response to other organism"/>
    <property type="evidence" value="ECO:0007669"/>
    <property type="project" value="InterPro"/>
</dbReference>
<dbReference type="AlphaFoldDB" id="A0A540M997"/>
<protein>
    <recommendedName>
        <fullName evidence="6">Late embryogenesis abundant protein LEA-2 subgroup domain-containing protein</fullName>
    </recommendedName>
</protein>
<dbReference type="GO" id="GO:0009506">
    <property type="term" value="C:plasmodesma"/>
    <property type="evidence" value="ECO:0007669"/>
    <property type="project" value="TreeGrafter"/>
</dbReference>
<dbReference type="GO" id="GO:0005886">
    <property type="term" value="C:plasma membrane"/>
    <property type="evidence" value="ECO:0007669"/>
    <property type="project" value="TreeGrafter"/>
</dbReference>
<sequence length="224" mass="24904">MGEKPENPSSDHWYHWPAVIKPLLLILFVGGWSIIFYSMVAQENSLNPLAPEFRIYSAAVSPCPLAPTPPSAANRYHSLTATWNFNLVFANPNTKLDLYYESLQADLFYGDEETKDKLMLATTPLPLVALTTMTQTTFNVTFATARAYVSDDAAKELIISSNSSSAGDGCYGSAKLGVKLTGFFRIDKDLWFSTYFCDLSPPNYNVTDQSSECEIYNPVERCVC</sequence>
<comment type="subcellular location">
    <subcellularLocation>
        <location evidence="1">Membrane</location>
    </subcellularLocation>
</comment>
<evidence type="ECO:0008006" key="6">
    <source>
        <dbReference type="Google" id="ProtNLM"/>
    </source>
</evidence>
<evidence type="ECO:0000313" key="5">
    <source>
        <dbReference type="Proteomes" id="UP000315295"/>
    </source>
</evidence>
<dbReference type="EMBL" id="VIEB01000319">
    <property type="protein sequence ID" value="TQD95327.1"/>
    <property type="molecule type" value="Genomic_DNA"/>
</dbReference>
<feature type="transmembrane region" description="Helical" evidence="3">
    <location>
        <begin position="20"/>
        <end position="40"/>
    </location>
</feature>